<dbReference type="Proteomes" id="UP000251692">
    <property type="component" value="Unassembled WGS sequence"/>
</dbReference>
<evidence type="ECO:0000256" key="6">
    <source>
        <dbReference type="ARBA" id="ARBA00022723"/>
    </source>
</evidence>
<reference evidence="14 15" key="2">
    <citation type="submission" date="2018-07" db="EMBL/GenBank/DDBJ databases">
        <title>Pontibacter sp. 2b14 genomic sequence and assembly.</title>
        <authorList>
            <person name="Du Z.-J."/>
        </authorList>
    </citation>
    <scope>NUCLEOTIDE SEQUENCE [LARGE SCALE GENOMIC DNA]</scope>
    <source>
        <strain evidence="14 15">2b14</strain>
    </source>
</reference>
<comment type="subcellular location">
    <subcellularLocation>
        <location evidence="3">Membrane</location>
        <topology evidence="3">Single-pass type I membrane protein</topology>
    </subcellularLocation>
</comment>
<proteinExistence type="predicted"/>
<organism evidence="14 15">
    <name type="scientific">Pontibacter arcticus</name>
    <dbReference type="NCBI Taxonomy" id="2080288"/>
    <lineage>
        <taxon>Bacteria</taxon>
        <taxon>Pseudomonadati</taxon>
        <taxon>Bacteroidota</taxon>
        <taxon>Cytophagia</taxon>
        <taxon>Cytophagales</taxon>
        <taxon>Hymenobacteraceae</taxon>
        <taxon>Pontibacter</taxon>
    </lineage>
</organism>
<evidence type="ECO:0000256" key="3">
    <source>
        <dbReference type="ARBA" id="ARBA00004479"/>
    </source>
</evidence>
<keyword evidence="10" id="KW-0482">Metalloprotease</keyword>
<keyword evidence="7 13" id="KW-0732">Signal</keyword>
<name>A0A364RHM7_9BACT</name>
<keyword evidence="9" id="KW-1133">Transmembrane helix</keyword>
<evidence type="ECO:0000256" key="12">
    <source>
        <dbReference type="ARBA" id="ARBA00023180"/>
    </source>
</evidence>
<reference evidence="14 15" key="1">
    <citation type="submission" date="2018-06" db="EMBL/GenBank/DDBJ databases">
        <authorList>
            <person name="Liu Z.-W."/>
        </authorList>
    </citation>
    <scope>NUCLEOTIDE SEQUENCE [LARGE SCALE GENOMIC DNA]</scope>
    <source>
        <strain evidence="14 15">2b14</strain>
    </source>
</reference>
<dbReference type="CDD" id="cd14789">
    <property type="entry name" value="Tiki"/>
    <property type="match status" value="1"/>
</dbReference>
<dbReference type="Pfam" id="PF01963">
    <property type="entry name" value="TraB_PrgY_gumN"/>
    <property type="match status" value="1"/>
</dbReference>
<dbReference type="GO" id="GO:0046872">
    <property type="term" value="F:metal ion binding"/>
    <property type="evidence" value="ECO:0007669"/>
    <property type="project" value="UniProtKB-KW"/>
</dbReference>
<keyword evidence="8" id="KW-0378">Hydrolase</keyword>
<evidence type="ECO:0000256" key="13">
    <source>
        <dbReference type="SAM" id="SignalP"/>
    </source>
</evidence>
<dbReference type="OrthoDB" id="9798714at2"/>
<sequence length="312" mass="35317">MTFKNKFAGLYLLLIAFVLQPALVEAQKVKERSAKSIKPKAVTKSLLWEVSGNGLKNPSYLYGTYHLLNDSYLNDVPEVKQRFEGSKGVVVETELDSAVMMQMGAKMIMPDKKISGLLSAEDYTLVSKEVKQTIGYDMAMLDQMKPMTLMVMLSVLEYQKLDVLKPYKGKPLDAYFAQQGRSDGKKITSLETVEEQIDLLYNHYPVEKQAKQLVEYVKQKEAALKVQEQLTNLYFEKDLAGMWAASETYNKLTGEEDISYMVDDRNKKWMTKLPTIMKDQPTFVAVGALHLPGENGLIKLLQKAGYTVKPLQ</sequence>
<dbReference type="EMBL" id="QMDV01000001">
    <property type="protein sequence ID" value="RAU83706.1"/>
    <property type="molecule type" value="Genomic_DNA"/>
</dbReference>
<dbReference type="RefSeq" id="WP_112303744.1">
    <property type="nucleotide sequence ID" value="NZ_QMDV01000001.1"/>
</dbReference>
<feature type="chain" id="PRO_5017075503" evidence="13">
    <location>
        <begin position="27"/>
        <end position="312"/>
    </location>
</feature>
<dbReference type="PANTHER" id="PTHR31120:SF6">
    <property type="entry name" value="METALLOPROTEASE TIKI HOMOLOG"/>
    <property type="match status" value="1"/>
</dbReference>
<protein>
    <submittedName>
        <fullName evidence="14">TraB/GumN family protein</fullName>
    </submittedName>
</protein>
<evidence type="ECO:0000313" key="14">
    <source>
        <dbReference type="EMBL" id="RAU83706.1"/>
    </source>
</evidence>
<evidence type="ECO:0000256" key="8">
    <source>
        <dbReference type="ARBA" id="ARBA00022801"/>
    </source>
</evidence>
<keyword evidence="11" id="KW-0472">Membrane</keyword>
<dbReference type="InterPro" id="IPR002816">
    <property type="entry name" value="TraB/PrgY/GumN_fam"/>
</dbReference>
<dbReference type="GO" id="GO:0030178">
    <property type="term" value="P:negative regulation of Wnt signaling pathway"/>
    <property type="evidence" value="ECO:0007669"/>
    <property type="project" value="InterPro"/>
</dbReference>
<evidence type="ECO:0000256" key="5">
    <source>
        <dbReference type="ARBA" id="ARBA00022692"/>
    </source>
</evidence>
<keyword evidence="6" id="KW-0479">Metal-binding</keyword>
<keyword evidence="4" id="KW-0645">Protease</keyword>
<comment type="cofactor">
    <cofactor evidence="1">
        <name>Mn(2+)</name>
        <dbReference type="ChEBI" id="CHEBI:29035"/>
    </cofactor>
</comment>
<keyword evidence="12" id="KW-0325">Glycoprotein</keyword>
<comment type="cofactor">
    <cofactor evidence="2">
        <name>Co(2+)</name>
        <dbReference type="ChEBI" id="CHEBI:48828"/>
    </cofactor>
</comment>
<evidence type="ECO:0000256" key="11">
    <source>
        <dbReference type="ARBA" id="ARBA00023136"/>
    </source>
</evidence>
<dbReference type="GO" id="GO:0004222">
    <property type="term" value="F:metalloendopeptidase activity"/>
    <property type="evidence" value="ECO:0007669"/>
    <property type="project" value="TreeGrafter"/>
</dbReference>
<keyword evidence="5" id="KW-0812">Transmembrane</keyword>
<gene>
    <name evidence="14" type="ORF">DP923_01130</name>
</gene>
<evidence type="ECO:0000256" key="9">
    <source>
        <dbReference type="ARBA" id="ARBA00022989"/>
    </source>
</evidence>
<dbReference type="GO" id="GO:0016020">
    <property type="term" value="C:membrane"/>
    <property type="evidence" value="ECO:0007669"/>
    <property type="project" value="UniProtKB-SubCell"/>
</dbReference>
<evidence type="ECO:0000256" key="2">
    <source>
        <dbReference type="ARBA" id="ARBA00001941"/>
    </source>
</evidence>
<comment type="caution">
    <text evidence="14">The sequence shown here is derived from an EMBL/GenBank/DDBJ whole genome shotgun (WGS) entry which is preliminary data.</text>
</comment>
<evidence type="ECO:0000256" key="1">
    <source>
        <dbReference type="ARBA" id="ARBA00001936"/>
    </source>
</evidence>
<dbReference type="InterPro" id="IPR040230">
    <property type="entry name" value="TIKI1/2-like"/>
</dbReference>
<dbReference type="AlphaFoldDB" id="A0A364RHM7"/>
<accession>A0A364RHM7</accession>
<feature type="signal peptide" evidence="13">
    <location>
        <begin position="1"/>
        <end position="26"/>
    </location>
</feature>
<evidence type="ECO:0000256" key="10">
    <source>
        <dbReference type="ARBA" id="ARBA00023049"/>
    </source>
</evidence>
<dbReference type="PANTHER" id="PTHR31120">
    <property type="entry name" value="METALLOPROTEASE TIKI"/>
    <property type="match status" value="1"/>
</dbReference>
<keyword evidence="15" id="KW-1185">Reference proteome</keyword>
<dbReference type="GO" id="GO:0006508">
    <property type="term" value="P:proteolysis"/>
    <property type="evidence" value="ECO:0007669"/>
    <property type="project" value="UniProtKB-KW"/>
</dbReference>
<evidence type="ECO:0000256" key="7">
    <source>
        <dbReference type="ARBA" id="ARBA00022729"/>
    </source>
</evidence>
<evidence type="ECO:0000313" key="15">
    <source>
        <dbReference type="Proteomes" id="UP000251692"/>
    </source>
</evidence>
<evidence type="ECO:0000256" key="4">
    <source>
        <dbReference type="ARBA" id="ARBA00022670"/>
    </source>
</evidence>